<evidence type="ECO:0000313" key="2">
    <source>
        <dbReference type="EMBL" id="KAF6052254.1"/>
    </source>
</evidence>
<evidence type="ECO:0000256" key="1">
    <source>
        <dbReference type="SAM" id="MobiDB-lite"/>
    </source>
</evidence>
<organism evidence="2 3">
    <name type="scientific">Candida parapsilosis</name>
    <name type="common">Yeast</name>
    <dbReference type="NCBI Taxonomy" id="5480"/>
    <lineage>
        <taxon>Eukaryota</taxon>
        <taxon>Fungi</taxon>
        <taxon>Dikarya</taxon>
        <taxon>Ascomycota</taxon>
        <taxon>Saccharomycotina</taxon>
        <taxon>Pichiomycetes</taxon>
        <taxon>Debaryomycetaceae</taxon>
        <taxon>Candida/Lodderomyces clade</taxon>
        <taxon>Candida</taxon>
    </lineage>
</organism>
<evidence type="ECO:0008006" key="4">
    <source>
        <dbReference type="Google" id="ProtNLM"/>
    </source>
</evidence>
<dbReference type="GO" id="GO:0005829">
    <property type="term" value="C:cytosol"/>
    <property type="evidence" value="ECO:0007669"/>
    <property type="project" value="TreeGrafter"/>
</dbReference>
<dbReference type="AlphaFoldDB" id="A0A8X7NLG7"/>
<dbReference type="PANTHER" id="PTHR43503">
    <property type="entry name" value="MCG48959-RELATED"/>
    <property type="match status" value="1"/>
</dbReference>
<evidence type="ECO:0000313" key="3">
    <source>
        <dbReference type="Proteomes" id="UP000590412"/>
    </source>
</evidence>
<reference evidence="2" key="1">
    <citation type="submission" date="2020-03" db="EMBL/GenBank/DDBJ databases">
        <title>FDA dAtabase for Regulatory Grade micrObial Sequences (FDA-ARGOS): Supporting development and validation of Infectious Disease Dx tests.</title>
        <authorList>
            <person name="Campos J."/>
            <person name="Goldberg B."/>
            <person name="Tallon L."/>
            <person name="Sadzewicz L."/>
            <person name="Vavikolanu K."/>
            <person name="Mehta A."/>
            <person name="Aluvathingal J."/>
            <person name="Nadendla S."/>
            <person name="Nandy P."/>
            <person name="Geyer C."/>
            <person name="Yan Y."/>
            <person name="Sichtig H."/>
        </authorList>
    </citation>
    <scope>NUCLEOTIDE SEQUENCE [LARGE SCALE GENOMIC DNA]</scope>
    <source>
        <strain evidence="2">FDAARGOS_652</strain>
    </source>
</reference>
<comment type="caution">
    <text evidence="2">The sequence shown here is derived from an EMBL/GenBank/DDBJ whole genome shotgun (WGS) entry which is preliminary data.</text>
</comment>
<feature type="region of interest" description="Disordered" evidence="1">
    <location>
        <begin position="175"/>
        <end position="328"/>
    </location>
</feature>
<name>A0A8X7NLG7_CANPA</name>
<feature type="compositionally biased region" description="Polar residues" evidence="1">
    <location>
        <begin position="122"/>
        <end position="149"/>
    </location>
</feature>
<feature type="region of interest" description="Disordered" evidence="1">
    <location>
        <begin position="122"/>
        <end position="162"/>
    </location>
</feature>
<dbReference type="PANTHER" id="PTHR43503:SF2">
    <property type="entry name" value="NEGATIVE REGULATOR OF SPORULATION MDS3-RELATED"/>
    <property type="match status" value="1"/>
</dbReference>
<feature type="compositionally biased region" description="Acidic residues" evidence="1">
    <location>
        <begin position="311"/>
        <end position="326"/>
    </location>
</feature>
<feature type="compositionally biased region" description="Basic and acidic residues" evidence="1">
    <location>
        <begin position="301"/>
        <end position="310"/>
    </location>
</feature>
<feature type="compositionally biased region" description="Pro residues" evidence="1">
    <location>
        <begin position="181"/>
        <end position="194"/>
    </location>
</feature>
<feature type="compositionally biased region" description="Polar residues" evidence="1">
    <location>
        <begin position="200"/>
        <end position="223"/>
    </location>
</feature>
<feature type="compositionally biased region" description="Low complexity" evidence="1">
    <location>
        <begin position="225"/>
        <end position="260"/>
    </location>
</feature>
<feature type="compositionally biased region" description="Polar residues" evidence="1">
    <location>
        <begin position="268"/>
        <end position="282"/>
    </location>
</feature>
<sequence>MQQSTHTQPAITFDDYVHYAAPKSSNIRTVFSPAAVTLGRNAFDRNGDQISDFEIISCNGDRIPVSMAVLIDRWGKYFVTLLSKGYVSAVEDFESEKNQEVKSKATTTLRKADVPRFRIPFQESTESLGTHSTKLKQSSICSMSTESQASRNNSSNESRKNSVPTFQHDVFTSHMDEVPPQSLPPTEPIPPVPAVPASFKPSSRKGSQDASSPRASLLNTLSVLRNIPSSRSPRESPFSSPRASLSASSSNLSELRSSPFPNLRPNLGRSTSDLKLTCTESGGETKYKENESGSSVGHGSVHGDDERSDNNDDDKNDNDDDDDDEDYHPLFGFEEERFPLEPSLIPRKLYMPFSTNTVKSFCEFFYTGQVGNNWVLAPTLLDNFIIAKFYKVPLLYDLIYEVLIDVIRRKEKVLLKESTEDYSQVIESIENGVVSKTWLKKICDEYQDESSEETMAILDVDDLNSGTTPRFKSVFDRPMIPLDTKSEEADDEAKSKTNTMTVEELVNPDSPCPSDEVIEVIHEAALLVTEIRIVLRTMLLMKLQKERRIKT</sequence>
<dbReference type="GO" id="GO:0005739">
    <property type="term" value="C:mitochondrion"/>
    <property type="evidence" value="ECO:0007669"/>
    <property type="project" value="TreeGrafter"/>
</dbReference>
<protein>
    <recommendedName>
        <fullName evidence="4">BTB domain-containing protein</fullName>
    </recommendedName>
</protein>
<dbReference type="GO" id="GO:0045454">
    <property type="term" value="P:cell redox homeostasis"/>
    <property type="evidence" value="ECO:0007669"/>
    <property type="project" value="TreeGrafter"/>
</dbReference>
<proteinExistence type="predicted"/>
<gene>
    <name evidence="2" type="ORF">FOB60_002510</name>
</gene>
<accession>A0A8X7NLG7</accession>
<dbReference type="Proteomes" id="UP000590412">
    <property type="component" value="Unassembled WGS sequence"/>
</dbReference>
<dbReference type="EMBL" id="JABWAB010000004">
    <property type="protein sequence ID" value="KAF6052254.1"/>
    <property type="molecule type" value="Genomic_DNA"/>
</dbReference>